<dbReference type="InterPro" id="IPR006935">
    <property type="entry name" value="Helicase/UvrB_N"/>
</dbReference>
<dbReference type="Proteomes" id="UP000095281">
    <property type="component" value="Unplaced"/>
</dbReference>
<sequence>MSPPKDFSGKCIPPRDYQVELLDRAKIQNTIISLGTGAGKTFVAVLLIKEYAQRLLHRNEKAAFLVNTGYFLTFLIFNNHVNLVELVAQQAEHIEFHSSLSVARISGSTIKRKHERGEVEKITRNNQASIVLLKASLFPCFIGDSNYCTSVS</sequence>
<dbReference type="AlphaFoldDB" id="A0A1I8AZJ0"/>
<dbReference type="PANTHER" id="PTHR14074">
    <property type="entry name" value="HELICASE WITH DEATH DOMAIN-RELATED"/>
    <property type="match status" value="1"/>
</dbReference>
<feature type="domain" description="Helicase/UvrB N-terminal" evidence="1">
    <location>
        <begin position="13"/>
        <end position="68"/>
    </location>
</feature>
<keyword evidence="2" id="KW-1185">Reference proteome</keyword>
<dbReference type="WBParaSite" id="MhA1_Contig1137.frz3.fgene3">
    <property type="protein sequence ID" value="MhA1_Contig1137.frz3.fgene3"/>
    <property type="gene ID" value="MhA1_Contig1137.frz3.fgene3"/>
</dbReference>
<protein>
    <submittedName>
        <fullName evidence="3">ResIII domain-containing protein</fullName>
    </submittedName>
</protein>
<accession>A0A1I8AZJ0</accession>
<dbReference type="GO" id="GO:0005737">
    <property type="term" value="C:cytoplasm"/>
    <property type="evidence" value="ECO:0007669"/>
    <property type="project" value="TreeGrafter"/>
</dbReference>
<reference evidence="3" key="1">
    <citation type="submission" date="2016-11" db="UniProtKB">
        <authorList>
            <consortium name="WormBaseParasite"/>
        </authorList>
    </citation>
    <scope>IDENTIFICATION</scope>
</reference>
<proteinExistence type="predicted"/>
<dbReference type="GO" id="GO:0016787">
    <property type="term" value="F:hydrolase activity"/>
    <property type="evidence" value="ECO:0007669"/>
    <property type="project" value="InterPro"/>
</dbReference>
<dbReference type="SUPFAM" id="SSF52540">
    <property type="entry name" value="P-loop containing nucleoside triphosphate hydrolases"/>
    <property type="match status" value="1"/>
</dbReference>
<dbReference type="InterPro" id="IPR051363">
    <property type="entry name" value="RLR_Helicase"/>
</dbReference>
<evidence type="ECO:0000259" key="1">
    <source>
        <dbReference type="Pfam" id="PF04851"/>
    </source>
</evidence>
<evidence type="ECO:0000313" key="3">
    <source>
        <dbReference type="WBParaSite" id="MhA1_Contig1137.frz3.fgene3"/>
    </source>
</evidence>
<dbReference type="GO" id="GO:0005524">
    <property type="term" value="F:ATP binding"/>
    <property type="evidence" value="ECO:0007669"/>
    <property type="project" value="InterPro"/>
</dbReference>
<organism evidence="2 3">
    <name type="scientific">Meloidogyne hapla</name>
    <name type="common">Root-knot nematode worm</name>
    <dbReference type="NCBI Taxonomy" id="6305"/>
    <lineage>
        <taxon>Eukaryota</taxon>
        <taxon>Metazoa</taxon>
        <taxon>Ecdysozoa</taxon>
        <taxon>Nematoda</taxon>
        <taxon>Chromadorea</taxon>
        <taxon>Rhabditida</taxon>
        <taxon>Tylenchina</taxon>
        <taxon>Tylenchomorpha</taxon>
        <taxon>Tylenchoidea</taxon>
        <taxon>Meloidogynidae</taxon>
        <taxon>Meloidogyninae</taxon>
        <taxon>Meloidogyne</taxon>
    </lineage>
</organism>
<dbReference type="PANTHER" id="PTHR14074:SF16">
    <property type="entry name" value="ANTIVIRAL INNATE IMMUNE RESPONSE RECEPTOR RIG-I"/>
    <property type="match status" value="1"/>
</dbReference>
<dbReference type="GO" id="GO:0003677">
    <property type="term" value="F:DNA binding"/>
    <property type="evidence" value="ECO:0007669"/>
    <property type="project" value="InterPro"/>
</dbReference>
<name>A0A1I8AZJ0_MELHA</name>
<evidence type="ECO:0000313" key="2">
    <source>
        <dbReference type="Proteomes" id="UP000095281"/>
    </source>
</evidence>
<dbReference type="Pfam" id="PF04851">
    <property type="entry name" value="ResIII"/>
    <property type="match status" value="1"/>
</dbReference>
<dbReference type="InterPro" id="IPR027417">
    <property type="entry name" value="P-loop_NTPase"/>
</dbReference>
<dbReference type="Gene3D" id="3.40.50.300">
    <property type="entry name" value="P-loop containing nucleotide triphosphate hydrolases"/>
    <property type="match status" value="1"/>
</dbReference>